<keyword evidence="3" id="KW-1185">Reference proteome</keyword>
<dbReference type="Proteomes" id="UP000198623">
    <property type="component" value="Unassembled WGS sequence"/>
</dbReference>
<feature type="chain" id="PRO_5011778829" evidence="1">
    <location>
        <begin position="20"/>
        <end position="149"/>
    </location>
</feature>
<feature type="signal peptide" evidence="1">
    <location>
        <begin position="1"/>
        <end position="19"/>
    </location>
</feature>
<dbReference type="EMBL" id="FOOU01000003">
    <property type="protein sequence ID" value="SFG11470.1"/>
    <property type="molecule type" value="Genomic_DNA"/>
</dbReference>
<accession>A0A1I2P7K5</accession>
<evidence type="ECO:0000313" key="2">
    <source>
        <dbReference type="EMBL" id="SFG11470.1"/>
    </source>
</evidence>
<name>A0A1I2P7K5_9GAMM</name>
<reference evidence="3" key="1">
    <citation type="submission" date="2016-10" db="EMBL/GenBank/DDBJ databases">
        <authorList>
            <person name="Varghese N."/>
            <person name="Submissions S."/>
        </authorList>
    </citation>
    <scope>NUCLEOTIDE SEQUENCE [LARGE SCALE GENOMIC DNA]</scope>
    <source>
        <strain evidence="3">CGMCC 1.10971</strain>
    </source>
</reference>
<proteinExistence type="predicted"/>
<protein>
    <submittedName>
        <fullName evidence="2">Uncharacterized protein</fullName>
    </submittedName>
</protein>
<evidence type="ECO:0000313" key="3">
    <source>
        <dbReference type="Proteomes" id="UP000198623"/>
    </source>
</evidence>
<evidence type="ECO:0000256" key="1">
    <source>
        <dbReference type="SAM" id="SignalP"/>
    </source>
</evidence>
<sequence>MRLCVFALFGALLTVPVYAQANSITPAICMAITDKMDRDRCILRYQSLEERKEQSDELRQDLGQKARVLQRQEQISSQRGYGMPRLEKYSGYAVKVVFDPVIHSQRIKCIGYDAQGEYVYSRSFYLRPPADHGIMKTRDARRITNILCN</sequence>
<organism evidence="2 3">
    <name type="scientific">Neptunomonas qingdaonensis</name>
    <dbReference type="NCBI Taxonomy" id="1045558"/>
    <lineage>
        <taxon>Bacteria</taxon>
        <taxon>Pseudomonadati</taxon>
        <taxon>Pseudomonadota</taxon>
        <taxon>Gammaproteobacteria</taxon>
        <taxon>Oceanospirillales</taxon>
        <taxon>Oceanospirillaceae</taxon>
        <taxon>Neptunomonas</taxon>
    </lineage>
</organism>
<keyword evidence="1" id="KW-0732">Signal</keyword>
<gene>
    <name evidence="2" type="ORF">SAMN05216175_103284</name>
</gene>
<dbReference type="AlphaFoldDB" id="A0A1I2P7K5"/>